<dbReference type="EMBL" id="JARACI010001198">
    <property type="protein sequence ID" value="MDD9208185.1"/>
    <property type="molecule type" value="Genomic_DNA"/>
</dbReference>
<organism evidence="1 2">
    <name type="scientific">Georgenia halotolerans</name>
    <dbReference type="NCBI Taxonomy" id="3028317"/>
    <lineage>
        <taxon>Bacteria</taxon>
        <taxon>Bacillati</taxon>
        <taxon>Actinomycetota</taxon>
        <taxon>Actinomycetes</taxon>
        <taxon>Micrococcales</taxon>
        <taxon>Bogoriellaceae</taxon>
        <taxon>Georgenia</taxon>
    </lineage>
</organism>
<gene>
    <name evidence="1" type="ORF">PU560_17195</name>
</gene>
<sequence length="53" mass="5223">MTPVPGRLRQRFGSVGAATCSMLLCLAAPAPTGVAAGGGLDPLLGARPSTDQD</sequence>
<evidence type="ECO:0000313" key="2">
    <source>
        <dbReference type="Proteomes" id="UP001165561"/>
    </source>
</evidence>
<comment type="caution">
    <text evidence="1">The sequence shown here is derived from an EMBL/GenBank/DDBJ whole genome shotgun (WGS) entry which is preliminary data.</text>
</comment>
<reference evidence="1" key="1">
    <citation type="submission" date="2023-02" db="EMBL/GenBank/DDBJ databases">
        <title>Georgenia sp.10Sc9-8, isolated from a soil sample collected from the Taklamakan desert.</title>
        <authorList>
            <person name="Liu S."/>
        </authorList>
    </citation>
    <scope>NUCLEOTIDE SEQUENCE</scope>
    <source>
        <strain evidence="1">10Sc9-8</strain>
    </source>
</reference>
<keyword evidence="2" id="KW-1185">Reference proteome</keyword>
<proteinExistence type="predicted"/>
<protein>
    <submittedName>
        <fullName evidence="1">Uncharacterized protein</fullName>
    </submittedName>
</protein>
<accession>A0ABT5U1H4</accession>
<dbReference type="Proteomes" id="UP001165561">
    <property type="component" value="Unassembled WGS sequence"/>
</dbReference>
<name>A0ABT5U1H4_9MICO</name>
<evidence type="ECO:0000313" key="1">
    <source>
        <dbReference type="EMBL" id="MDD9208185.1"/>
    </source>
</evidence>